<keyword evidence="3" id="KW-0732">Signal</keyword>
<feature type="compositionally biased region" description="Basic and acidic residues" evidence="1">
    <location>
        <begin position="540"/>
        <end position="550"/>
    </location>
</feature>
<feature type="chain" id="PRO_5045319183" evidence="3">
    <location>
        <begin position="25"/>
        <end position="943"/>
    </location>
</feature>
<feature type="compositionally biased region" description="Basic and acidic residues" evidence="1">
    <location>
        <begin position="570"/>
        <end position="583"/>
    </location>
</feature>
<evidence type="ECO:0000256" key="1">
    <source>
        <dbReference type="SAM" id="MobiDB-lite"/>
    </source>
</evidence>
<keyword evidence="5" id="KW-1185">Reference proteome</keyword>
<feature type="compositionally biased region" description="Basic and acidic residues" evidence="1">
    <location>
        <begin position="602"/>
        <end position="620"/>
    </location>
</feature>
<evidence type="ECO:0000313" key="4">
    <source>
        <dbReference type="EMBL" id="CAK9273720.1"/>
    </source>
</evidence>
<feature type="compositionally biased region" description="Basic and acidic residues" evidence="1">
    <location>
        <begin position="450"/>
        <end position="476"/>
    </location>
</feature>
<feature type="compositionally biased region" description="Low complexity" evidence="1">
    <location>
        <begin position="490"/>
        <end position="500"/>
    </location>
</feature>
<feature type="compositionally biased region" description="Acidic residues" evidence="1">
    <location>
        <begin position="433"/>
        <end position="449"/>
    </location>
</feature>
<feature type="transmembrane region" description="Helical" evidence="2">
    <location>
        <begin position="834"/>
        <end position="853"/>
    </location>
</feature>
<feature type="compositionally biased region" description="Acidic residues" evidence="1">
    <location>
        <begin position="552"/>
        <end position="561"/>
    </location>
</feature>
<keyword evidence="2" id="KW-1133">Transmembrane helix</keyword>
<feature type="compositionally biased region" description="Acidic residues" evidence="1">
    <location>
        <begin position="478"/>
        <end position="487"/>
    </location>
</feature>
<name>A0ABP0X5T3_9BRYO</name>
<evidence type="ECO:0000313" key="5">
    <source>
        <dbReference type="Proteomes" id="UP001497444"/>
    </source>
</evidence>
<dbReference type="Proteomes" id="UP001497444">
    <property type="component" value="Chromosome 5"/>
</dbReference>
<gene>
    <name evidence="4" type="ORF">CSSPJE1EN1_LOCUS19198</name>
</gene>
<feature type="transmembrane region" description="Helical" evidence="2">
    <location>
        <begin position="874"/>
        <end position="893"/>
    </location>
</feature>
<feature type="transmembrane region" description="Helical" evidence="2">
    <location>
        <begin position="798"/>
        <end position="822"/>
    </location>
</feature>
<feature type="compositionally biased region" description="Polar residues" evidence="1">
    <location>
        <begin position="648"/>
        <end position="662"/>
    </location>
</feature>
<feature type="compositionally biased region" description="Basic and acidic residues" evidence="1">
    <location>
        <begin position="266"/>
        <end position="284"/>
    </location>
</feature>
<feature type="compositionally biased region" description="Basic and acidic residues" evidence="1">
    <location>
        <begin position="122"/>
        <end position="139"/>
    </location>
</feature>
<feature type="compositionally biased region" description="Acidic residues" evidence="1">
    <location>
        <begin position="304"/>
        <end position="315"/>
    </location>
</feature>
<feature type="signal peptide" evidence="3">
    <location>
        <begin position="1"/>
        <end position="24"/>
    </location>
</feature>
<feature type="compositionally biased region" description="Basic and acidic residues" evidence="1">
    <location>
        <begin position="501"/>
        <end position="510"/>
    </location>
</feature>
<feature type="transmembrane region" description="Helical" evidence="2">
    <location>
        <begin position="762"/>
        <end position="786"/>
    </location>
</feature>
<sequence length="943" mass="103595">MGSPRLCGCSIFLVVVVVVQLSAAGVVGPSFATAAAAWSTPRRYGPLAEGNMAAEGSTMIMERGRGLLQLATNEDNVPRVTAEARTYVLEEQIQKENATLDLNPNATEKELKTQELELMQKAAEEKKGVSRSEPEGTVEKEEEESVLVKKKKVGNETELMASTEEKGLSKAGSEDAVEEEESASSVKTTVGSKTELTMAANNQTLSKSAAQEEEDQEQSVSVKRKVGDDQQAAAAEETVVSKTDAHKAAEEEEEEEELVPAKKKTVGKETDDLEEKELTKSAHEEGEEGSVPAKKNAFTKSAAEEEAVEEGEEESVPAKKKAFTKSAAEEEAVEEGEEESVPAKKKAFTKSAAEEEGVEEGEEESVPAKKAFTKSAAEEEAVEEGEEELVPAKKKALTKSEAQEEAVEEEEEELSPMKKKVKEAKKAAAAAEESPESESEEEEEEEEESLPAKEKVRKEANLKAVDQEKESLKSEAQEAVEEEEEEPIPAKKIIGKAATANKKELSTKSDSEEEVEEDDKESIPIKKKKVENSTELNAAADKKKTSKSEAQEAVEEEEEESIFARKKLGNKTELKAAEKKEMMNSEAEAEEESNSIPVKKKMGIETELQKAAADKKKLSKSEAQVAVEEKDEEQPKDLAAGSKGQKTDVLNKSVKVNGQNGAAKSADAEQQKKEVSDEGEAESQEGMNIDNSQDLEVDLDQNDIDLLQEVQDLPTNIQQTVGALTTHLFPKIQQFSGQSKTSFDQINKNLASSFLPLIGEKYAPIIATMVSYCLLLLPVAVVLFLCERIRAILTLQKVLLFINIYLAAYFAILFTITLGLRAEPISFFYRNSPSSYIVLQLLQAFGYIIYILLQTADVVFTCSRGTLFGKSSAVIQWLVATLVGLHYYFTVFHRAMARKPLITNWKFYGFYCLSFLVCCLLARIQHSKKEYVPLGDETTDKKN</sequence>
<feature type="compositionally biased region" description="Acidic residues" evidence="1">
    <location>
        <begin position="403"/>
        <end position="414"/>
    </location>
</feature>
<feature type="compositionally biased region" description="Acidic residues" evidence="1">
    <location>
        <begin position="329"/>
        <end position="340"/>
    </location>
</feature>
<feature type="compositionally biased region" description="Polar residues" evidence="1">
    <location>
        <begin position="187"/>
        <end position="205"/>
    </location>
</feature>
<keyword evidence="2" id="KW-0472">Membrane</keyword>
<dbReference type="PANTHER" id="PTHR35310">
    <property type="entry name" value="CELL WALL INTEGRITY/STRESS RESPONSE COMPONENT-LIKE PROTEIN"/>
    <property type="match status" value="1"/>
</dbReference>
<evidence type="ECO:0000256" key="3">
    <source>
        <dbReference type="SAM" id="SignalP"/>
    </source>
</evidence>
<reference evidence="4" key="1">
    <citation type="submission" date="2024-02" db="EMBL/GenBank/DDBJ databases">
        <authorList>
            <consortium name="ELIXIR-Norway"/>
            <consortium name="Elixir Norway"/>
        </authorList>
    </citation>
    <scope>NUCLEOTIDE SEQUENCE</scope>
</reference>
<organism evidence="4 5">
    <name type="scientific">Sphagnum jensenii</name>
    <dbReference type="NCBI Taxonomy" id="128206"/>
    <lineage>
        <taxon>Eukaryota</taxon>
        <taxon>Viridiplantae</taxon>
        <taxon>Streptophyta</taxon>
        <taxon>Embryophyta</taxon>
        <taxon>Bryophyta</taxon>
        <taxon>Sphagnophytina</taxon>
        <taxon>Sphagnopsida</taxon>
        <taxon>Sphagnales</taxon>
        <taxon>Sphagnaceae</taxon>
        <taxon>Sphagnum</taxon>
    </lineage>
</organism>
<feature type="compositionally biased region" description="Acidic residues" evidence="1">
    <location>
        <begin position="354"/>
        <end position="365"/>
    </location>
</feature>
<keyword evidence="2" id="KW-0812">Transmembrane</keyword>
<dbReference type="EMBL" id="OZ020100">
    <property type="protein sequence ID" value="CAK9273720.1"/>
    <property type="molecule type" value="Genomic_DNA"/>
</dbReference>
<protein>
    <submittedName>
        <fullName evidence="4">Uncharacterized protein</fullName>
    </submittedName>
</protein>
<evidence type="ECO:0000256" key="2">
    <source>
        <dbReference type="SAM" id="Phobius"/>
    </source>
</evidence>
<feature type="compositionally biased region" description="Basic and acidic residues" evidence="1">
    <location>
        <begin position="666"/>
        <end position="676"/>
    </location>
</feature>
<feature type="compositionally biased region" description="Acidic residues" evidence="1">
    <location>
        <begin position="378"/>
        <end position="389"/>
    </location>
</feature>
<dbReference type="PANTHER" id="PTHR35310:SF1">
    <property type="entry name" value="CELL WALL INTEGRITY_STRESS RESPONSE COMPONENT-LIKE PROTEIN"/>
    <property type="match status" value="1"/>
</dbReference>
<accession>A0ABP0X5T3</accession>
<proteinExistence type="predicted"/>
<feature type="transmembrane region" description="Helical" evidence="2">
    <location>
        <begin position="905"/>
        <end position="924"/>
    </location>
</feature>
<feature type="region of interest" description="Disordered" evidence="1">
    <location>
        <begin position="122"/>
        <end position="693"/>
    </location>
</feature>
<feature type="compositionally biased region" description="Acidic residues" evidence="1">
    <location>
        <begin position="511"/>
        <end position="520"/>
    </location>
</feature>